<feature type="domain" description="HTH lysR-type" evidence="5">
    <location>
        <begin position="2"/>
        <end position="60"/>
    </location>
</feature>
<dbReference type="InParanoid" id="F1ZB51"/>
<evidence type="ECO:0000256" key="3">
    <source>
        <dbReference type="ARBA" id="ARBA00023125"/>
    </source>
</evidence>
<protein>
    <submittedName>
        <fullName evidence="6">Transcriptional regulator</fullName>
    </submittedName>
</protein>
<dbReference type="Pfam" id="PF00126">
    <property type="entry name" value="HTH_1"/>
    <property type="match status" value="1"/>
</dbReference>
<gene>
    <name evidence="6" type="ORF">Y88_0135</name>
</gene>
<dbReference type="SUPFAM" id="SSF46785">
    <property type="entry name" value="Winged helix' DNA-binding domain"/>
    <property type="match status" value="1"/>
</dbReference>
<dbReference type="InterPro" id="IPR036388">
    <property type="entry name" value="WH-like_DNA-bd_sf"/>
</dbReference>
<comment type="caution">
    <text evidence="6">The sequence shown here is derived from an EMBL/GenBank/DDBJ whole genome shotgun (WGS) entry which is preliminary data.</text>
</comment>
<dbReference type="InterPro" id="IPR005119">
    <property type="entry name" value="LysR_subst-bd"/>
</dbReference>
<keyword evidence="7" id="KW-1185">Reference proteome</keyword>
<dbReference type="AlphaFoldDB" id="F1ZB51"/>
<evidence type="ECO:0000256" key="4">
    <source>
        <dbReference type="ARBA" id="ARBA00023163"/>
    </source>
</evidence>
<evidence type="ECO:0000313" key="7">
    <source>
        <dbReference type="Proteomes" id="UP000004728"/>
    </source>
</evidence>
<organism evidence="6 7">
    <name type="scientific">Novosphingobium nitrogenifigens DSM 19370</name>
    <dbReference type="NCBI Taxonomy" id="983920"/>
    <lineage>
        <taxon>Bacteria</taxon>
        <taxon>Pseudomonadati</taxon>
        <taxon>Pseudomonadota</taxon>
        <taxon>Alphaproteobacteria</taxon>
        <taxon>Sphingomonadales</taxon>
        <taxon>Sphingomonadaceae</taxon>
        <taxon>Novosphingobium</taxon>
    </lineage>
</organism>
<dbReference type="eggNOG" id="COG0583">
    <property type="taxonomic scope" value="Bacteria"/>
</dbReference>
<comment type="similarity">
    <text evidence="1">Belongs to the LysR transcriptional regulatory family.</text>
</comment>
<accession>F1ZB51</accession>
<dbReference type="Proteomes" id="UP000004728">
    <property type="component" value="Unassembled WGS sequence"/>
</dbReference>
<dbReference type="PROSITE" id="PS50931">
    <property type="entry name" value="HTH_LYSR"/>
    <property type="match status" value="1"/>
</dbReference>
<dbReference type="PANTHER" id="PTHR30346:SF0">
    <property type="entry name" value="HCA OPERON TRANSCRIPTIONAL ACTIVATOR HCAR"/>
    <property type="match status" value="1"/>
</dbReference>
<dbReference type="Gene3D" id="1.10.10.10">
    <property type="entry name" value="Winged helix-like DNA-binding domain superfamily/Winged helix DNA-binding domain"/>
    <property type="match status" value="1"/>
</dbReference>
<dbReference type="GO" id="GO:0032993">
    <property type="term" value="C:protein-DNA complex"/>
    <property type="evidence" value="ECO:0007669"/>
    <property type="project" value="TreeGrafter"/>
</dbReference>
<dbReference type="PANTHER" id="PTHR30346">
    <property type="entry name" value="TRANSCRIPTIONAL DUAL REGULATOR HCAR-RELATED"/>
    <property type="match status" value="1"/>
</dbReference>
<evidence type="ECO:0000256" key="1">
    <source>
        <dbReference type="ARBA" id="ARBA00009437"/>
    </source>
</evidence>
<proteinExistence type="inferred from homology"/>
<evidence type="ECO:0000256" key="2">
    <source>
        <dbReference type="ARBA" id="ARBA00023015"/>
    </source>
</evidence>
<dbReference type="Gene3D" id="3.40.190.10">
    <property type="entry name" value="Periplasmic binding protein-like II"/>
    <property type="match status" value="2"/>
</dbReference>
<dbReference type="InterPro" id="IPR000847">
    <property type="entry name" value="LysR_HTH_N"/>
</dbReference>
<keyword evidence="3" id="KW-0238">DNA-binding</keyword>
<dbReference type="GO" id="GO:0003677">
    <property type="term" value="F:DNA binding"/>
    <property type="evidence" value="ECO:0007669"/>
    <property type="project" value="UniProtKB-KW"/>
</dbReference>
<dbReference type="InterPro" id="IPR036390">
    <property type="entry name" value="WH_DNA-bd_sf"/>
</dbReference>
<keyword evidence="2" id="KW-0805">Transcription regulation</keyword>
<dbReference type="EMBL" id="AEWJ01000044">
    <property type="protein sequence ID" value="EGD58083.1"/>
    <property type="molecule type" value="Genomic_DNA"/>
</dbReference>
<dbReference type="SUPFAM" id="SSF53850">
    <property type="entry name" value="Periplasmic binding protein-like II"/>
    <property type="match status" value="1"/>
</dbReference>
<sequence length="311" mass="33961">MLKTEQLRCFAATVEAGSFAAAAGRLNLSASAVVYAVDALEEQLETRLLVRRRSAGVSLTADGRRLLRLAHGLLQDLAEVENLFAPKGRTLTGELTVGCQEGLSWALAPRAIEHVRRKHPGLDVELKTIFMDQGNAPLLDADVDVLITFLVDAEPDPAVEHLHLCRPTPCAMMRRHHPLDREGAPLTLRELAQFPQIYIQDGPALELFSGLYRHQGLTPRQAMVTNISTAAQALVGTSDCISLRIVRPAHPWSPLGDELAFAPVADPHATASLAISTLRPRHGRQSAKVKAFIASCRALIEEGTMRSHLFY</sequence>
<keyword evidence="4" id="KW-0804">Transcription</keyword>
<dbReference type="STRING" id="983920.Y88_0135"/>
<dbReference type="Pfam" id="PF03466">
    <property type="entry name" value="LysR_substrate"/>
    <property type="match status" value="1"/>
</dbReference>
<dbReference type="RefSeq" id="WP_008067417.1">
    <property type="nucleotide sequence ID" value="NZ_AQWK01000006.1"/>
</dbReference>
<dbReference type="HOGENOM" id="CLU_039613_6_4_5"/>
<dbReference type="GO" id="GO:0003700">
    <property type="term" value="F:DNA-binding transcription factor activity"/>
    <property type="evidence" value="ECO:0007669"/>
    <property type="project" value="InterPro"/>
</dbReference>
<reference evidence="6 7" key="1">
    <citation type="journal article" date="2012" name="J. Bacteriol.">
        <title>Draft Genome Sequence of Novosphingobium nitrogenifigens Y88T.</title>
        <authorList>
            <person name="Strabala T.J."/>
            <person name="Macdonald L."/>
            <person name="Liu V."/>
            <person name="Smit A.M."/>
        </authorList>
    </citation>
    <scope>NUCLEOTIDE SEQUENCE [LARGE SCALE GENOMIC DNA]</scope>
    <source>
        <strain evidence="6 7">DSM 19370</strain>
    </source>
</reference>
<evidence type="ECO:0000313" key="6">
    <source>
        <dbReference type="EMBL" id="EGD58083.1"/>
    </source>
</evidence>
<name>F1ZB51_9SPHN</name>
<evidence type="ECO:0000259" key="5">
    <source>
        <dbReference type="PROSITE" id="PS50931"/>
    </source>
</evidence>